<keyword evidence="1" id="KW-0812">Transmembrane</keyword>
<evidence type="ECO:0000313" key="3">
    <source>
        <dbReference type="Proteomes" id="UP000595220"/>
    </source>
</evidence>
<organism evidence="2 3">
    <name type="scientific">Schaalia meyeri</name>
    <dbReference type="NCBI Taxonomy" id="52773"/>
    <lineage>
        <taxon>Bacteria</taxon>
        <taxon>Bacillati</taxon>
        <taxon>Actinomycetota</taxon>
        <taxon>Actinomycetes</taxon>
        <taxon>Actinomycetales</taxon>
        <taxon>Actinomycetaceae</taxon>
        <taxon>Schaalia</taxon>
    </lineage>
</organism>
<dbReference type="RefSeq" id="WP_050694469.1">
    <property type="nucleotide sequence ID" value="NZ_CP012072.1"/>
</dbReference>
<sequence>MSERGDATVEFLGMLVVLVIPLLYVVLAVGAVSAGAMAVDAGAREAARILAEDRTREDDARRAVSLIVEDFGVDADAEVFAACAECDGEKGVVDVRVFVRVPLPFLPEWFGRVGVGVSSSARAPVREVVPGG</sequence>
<keyword evidence="3" id="KW-1185">Reference proteome</keyword>
<dbReference type="Proteomes" id="UP000595220">
    <property type="component" value="Chromosome"/>
</dbReference>
<evidence type="ECO:0000256" key="1">
    <source>
        <dbReference type="SAM" id="Phobius"/>
    </source>
</evidence>
<name>A0AAQ0BVB6_9ACTO</name>
<keyword evidence="1" id="KW-1133">Transmembrane helix</keyword>
<dbReference type="KEGG" id="amy:ADJ76_01420"/>
<proteinExistence type="predicted"/>
<keyword evidence="1" id="KW-0472">Membrane</keyword>
<dbReference type="AlphaFoldDB" id="A0AAQ0BVB6"/>
<protein>
    <submittedName>
        <fullName evidence="2">1-hydroxy-2-methyl-2-(E)-butenyl 4-diphosphate synthase</fullName>
    </submittedName>
</protein>
<evidence type="ECO:0000313" key="2">
    <source>
        <dbReference type="EMBL" id="QQC43179.1"/>
    </source>
</evidence>
<reference evidence="2 3" key="1">
    <citation type="submission" date="2020-12" db="EMBL/GenBank/DDBJ databases">
        <title>FDA dAtabase for Regulatory Grade micrObial Sequences (FDA-ARGOS): Supporting development and validation of Infectious Disease Dx tests.</title>
        <authorList>
            <person name="Sproer C."/>
            <person name="Gronow S."/>
            <person name="Severitt S."/>
            <person name="Schroder I."/>
            <person name="Tallon L."/>
            <person name="Sadzewicz L."/>
            <person name="Zhao X."/>
            <person name="Boylan J."/>
            <person name="Ott S."/>
            <person name="Bowen H."/>
            <person name="Vavikolanu K."/>
            <person name="Mehta A."/>
            <person name="Aluvathingal J."/>
            <person name="Nadendla S."/>
            <person name="Lowell S."/>
            <person name="Myers T."/>
            <person name="Yan Y."/>
            <person name="Sichtig H."/>
        </authorList>
    </citation>
    <scope>NUCLEOTIDE SEQUENCE [LARGE SCALE GENOMIC DNA]</scope>
    <source>
        <strain evidence="2 3">FDAARGOS_985</strain>
    </source>
</reference>
<accession>A0AAQ0BVB6</accession>
<gene>
    <name evidence="2" type="ORF">I6H42_05020</name>
</gene>
<dbReference type="EMBL" id="CP066065">
    <property type="protein sequence ID" value="QQC43179.1"/>
    <property type="molecule type" value="Genomic_DNA"/>
</dbReference>
<feature type="transmembrane region" description="Helical" evidence="1">
    <location>
        <begin position="12"/>
        <end position="39"/>
    </location>
</feature>